<dbReference type="InterPro" id="IPR036317">
    <property type="entry name" value="Cullin_homology_sf"/>
</dbReference>
<dbReference type="InterPro" id="IPR001373">
    <property type="entry name" value="Cullin_N"/>
</dbReference>
<dbReference type="Proteomes" id="UP001057375">
    <property type="component" value="Unassembled WGS sequence"/>
</dbReference>
<evidence type="ECO:0000313" key="6">
    <source>
        <dbReference type="Proteomes" id="UP001057375"/>
    </source>
</evidence>
<comment type="caution">
    <text evidence="5">The sequence shown here is derived from an EMBL/GenBank/DDBJ whole genome shotgun (WGS) entry which is preliminary data.</text>
</comment>
<accession>A0ABQ5KU84</accession>
<dbReference type="Gene3D" id="1.20.1310.10">
    <property type="entry name" value="Cullin Repeats"/>
    <property type="match status" value="1"/>
</dbReference>
<dbReference type="EMBL" id="BQXS01010833">
    <property type="protein sequence ID" value="GKT34585.1"/>
    <property type="molecule type" value="Genomic_DNA"/>
</dbReference>
<evidence type="ECO:0000256" key="1">
    <source>
        <dbReference type="PROSITE-ProRule" id="PRU00330"/>
    </source>
</evidence>
<keyword evidence="6" id="KW-1185">Reference proteome</keyword>
<evidence type="ECO:0000256" key="3">
    <source>
        <dbReference type="SAM" id="MobiDB-lite"/>
    </source>
</evidence>
<reference evidence="5" key="1">
    <citation type="submission" date="2022-03" db="EMBL/GenBank/DDBJ databases">
        <title>Draft genome sequence of Aduncisulcus paluster, a free-living microaerophilic Fornicata.</title>
        <authorList>
            <person name="Yuyama I."/>
            <person name="Kume K."/>
            <person name="Tamura T."/>
            <person name="Inagaki Y."/>
            <person name="Hashimoto T."/>
        </authorList>
    </citation>
    <scope>NUCLEOTIDE SEQUENCE</scope>
    <source>
        <strain evidence="5">NY0171</strain>
    </source>
</reference>
<protein>
    <submittedName>
        <fullName evidence="5">Cullin like protein</fullName>
    </submittedName>
</protein>
<proteinExistence type="inferred from homology"/>
<dbReference type="InterPro" id="IPR016158">
    <property type="entry name" value="Cullin_homology"/>
</dbReference>
<evidence type="ECO:0000313" key="5">
    <source>
        <dbReference type="EMBL" id="GKT34585.1"/>
    </source>
</evidence>
<evidence type="ECO:0000256" key="2">
    <source>
        <dbReference type="RuleBase" id="RU003829"/>
    </source>
</evidence>
<gene>
    <name evidence="5" type="ORF">ADUPG1_007915</name>
</gene>
<dbReference type="PANTHER" id="PTHR11932">
    <property type="entry name" value="CULLIN"/>
    <property type="match status" value="1"/>
</dbReference>
<dbReference type="PROSITE" id="PS50069">
    <property type="entry name" value="CULLIN_2"/>
    <property type="match status" value="1"/>
</dbReference>
<sequence>MNRKFNLTSVDNLCVQIGKTFRNKVSKLMTTTTDISIFSKKEIYQFLVSFYFTFKKTAKLFEVIAGTAYPQISCAYLLSVFGEKTYLASEKIDGREISICNFFNAILGNTLDKLEYYANVDYPSFIKEVESPEFQILPHYFIILSQMNALSPSIAILAKSLDRYCKKFIEAHINPIFTIVTGEDVHATSEKKMQQKQQKEGWFTSVAKVISSKVIRGYTPMTNYVEARQKEEEAKRIEKLRLQKLHKDSTIPRPKINPNPSSDEESIFLTLQCIDRTILLLCTIAHILMIFMIGERRPLSETKSSDSNDSEDRFLMTPPSPESFPSSLSSLAPSLFSSIHLSLLTLPHLSLPLSLAVSLALLTPPPLCDICLCKSICISMQYAPLTAVQGMIRAEKERKRAASIGQTASASGSSSMLTSSGDDSLCSIFRYEKLHAFYSHVSVAYHGYGESLSLYCILLKKLLLSVVCLLPPNCAETVKKTNSARSLFRTQLTLPHSRKSFNANGYDSKDDIITSGSASSASSSFNPTSGSYFHGSSGEIPTISSPYSSLSSPASSQTTPGIVSATIIRLATAALRHVRVSFLSSGGSSGSLTTSTGSIVDRNALKEVNRTLSSILRERPDSLAACFAAHLDIELREQSLRHGKPTSGARLFILMKLFEMLGSKKIFLECNRIFLAHRLLDGCALEGEKRVIACIKDICGGTYITKEERMLADIQEKEERWSQSEVVSKQKDEEKGEEKREGDGNEEVDLRVLNSAAWMGISPSADRLRIPHAVKGKVESIIANGMHKKWKKKRLHVCWDFGTVVLERYIPKTGKPISIVCNVLFALVLMHIEHVSSIQDLSRATGISYDELPSILNDLLYNNVIQCIVLKEGKKEEEEEEDRVSHDAPAFMWYGFNDDIGLSQVRIIQSPPQTFELEKEEETKEKMKEGDSHIQRKSLFSKEIDKISADSSSASKIYPCLGQSCVEACIMNLLKKNTGNSIPMTQLISVVKLKYGEEGKKFVKKAVDKLLGREFIIRGKNGFAYGE</sequence>
<organism evidence="5 6">
    <name type="scientific">Aduncisulcus paluster</name>
    <dbReference type="NCBI Taxonomy" id="2918883"/>
    <lineage>
        <taxon>Eukaryota</taxon>
        <taxon>Metamonada</taxon>
        <taxon>Carpediemonas-like organisms</taxon>
        <taxon>Aduncisulcus</taxon>
    </lineage>
</organism>
<name>A0ABQ5KU84_9EUKA</name>
<dbReference type="SUPFAM" id="SSF75632">
    <property type="entry name" value="Cullin homology domain"/>
    <property type="match status" value="1"/>
</dbReference>
<feature type="region of interest" description="Disordered" evidence="3">
    <location>
        <begin position="722"/>
        <end position="745"/>
    </location>
</feature>
<dbReference type="Gene3D" id="3.30.230.130">
    <property type="entry name" value="Cullin, Chain C, Domain 2"/>
    <property type="match status" value="1"/>
</dbReference>
<feature type="region of interest" description="Disordered" evidence="3">
    <location>
        <begin position="300"/>
        <end position="321"/>
    </location>
</feature>
<evidence type="ECO:0000259" key="4">
    <source>
        <dbReference type="PROSITE" id="PS50069"/>
    </source>
</evidence>
<comment type="similarity">
    <text evidence="1 2">Belongs to the cullin family.</text>
</comment>
<feature type="domain" description="Cullin family profile" evidence="4">
    <location>
        <begin position="627"/>
        <end position="860"/>
    </location>
</feature>
<dbReference type="InterPro" id="IPR045093">
    <property type="entry name" value="Cullin"/>
</dbReference>
<feature type="compositionally biased region" description="Basic and acidic residues" evidence="3">
    <location>
        <begin position="722"/>
        <end position="743"/>
    </location>
</feature>
<dbReference type="Pfam" id="PF00888">
    <property type="entry name" value="Cullin"/>
    <property type="match status" value="1"/>
</dbReference>
<feature type="compositionally biased region" description="Basic and acidic residues" evidence="3">
    <location>
        <begin position="300"/>
        <end position="314"/>
    </location>
</feature>